<dbReference type="SUPFAM" id="SSF52343">
    <property type="entry name" value="Ferredoxin reductase-like, C-terminal NADP-linked domain"/>
    <property type="match status" value="1"/>
</dbReference>
<evidence type="ECO:0000256" key="7">
    <source>
        <dbReference type="ARBA" id="ARBA00023004"/>
    </source>
</evidence>
<dbReference type="PANTHER" id="PTHR47354">
    <property type="entry name" value="NADH OXIDOREDUCTASE HCR"/>
    <property type="match status" value="1"/>
</dbReference>
<dbReference type="PRINTS" id="PR00410">
    <property type="entry name" value="PHEHYDRXLASE"/>
</dbReference>
<keyword evidence="3" id="KW-0001">2Fe-2S</keyword>
<evidence type="ECO:0000256" key="10">
    <source>
        <dbReference type="ARBA" id="ARBA00061434"/>
    </source>
</evidence>
<keyword evidence="4" id="KW-0479">Metal-binding</keyword>
<evidence type="ECO:0000313" key="15">
    <source>
        <dbReference type="Proteomes" id="UP000195442"/>
    </source>
</evidence>
<dbReference type="Pfam" id="PF00498">
    <property type="entry name" value="FHA"/>
    <property type="match status" value="1"/>
</dbReference>
<keyword evidence="7" id="KW-0408">Iron</keyword>
<dbReference type="InterPro" id="IPR006058">
    <property type="entry name" value="2Fe2S_fd_BS"/>
</dbReference>
<evidence type="ECO:0000313" key="14">
    <source>
        <dbReference type="EMBL" id="SJM93515.1"/>
    </source>
</evidence>
<dbReference type="PRINTS" id="PR00371">
    <property type="entry name" value="FPNCR"/>
</dbReference>
<comment type="cofactor">
    <cofactor evidence="1">
        <name>FAD</name>
        <dbReference type="ChEBI" id="CHEBI:57692"/>
    </cofactor>
</comment>
<evidence type="ECO:0000256" key="4">
    <source>
        <dbReference type="ARBA" id="ARBA00022723"/>
    </source>
</evidence>
<dbReference type="Pfam" id="PF00111">
    <property type="entry name" value="Fer2"/>
    <property type="match status" value="1"/>
</dbReference>
<dbReference type="InterPro" id="IPR017938">
    <property type="entry name" value="Riboflavin_synthase-like_b-brl"/>
</dbReference>
<dbReference type="EMBL" id="FUKJ01000265">
    <property type="protein sequence ID" value="SJM93515.1"/>
    <property type="molecule type" value="Genomic_DNA"/>
</dbReference>
<dbReference type="Gene3D" id="3.40.50.80">
    <property type="entry name" value="Nucleotide-binding domain of ferredoxin-NADP reductase (FNR) module"/>
    <property type="match status" value="1"/>
</dbReference>
<dbReference type="AlphaFoldDB" id="A0A1R4HB99"/>
<dbReference type="InterPro" id="IPR039261">
    <property type="entry name" value="FNR_nucleotide-bd"/>
</dbReference>
<evidence type="ECO:0000256" key="5">
    <source>
        <dbReference type="ARBA" id="ARBA00022827"/>
    </source>
</evidence>
<dbReference type="OrthoDB" id="9796486at2"/>
<reference evidence="15" key="1">
    <citation type="submission" date="2017-02" db="EMBL/GenBank/DDBJ databases">
        <authorList>
            <person name="Daims H."/>
        </authorList>
    </citation>
    <scope>NUCLEOTIDE SEQUENCE [LARGE SCALE GENOMIC DNA]</scope>
</reference>
<dbReference type="GO" id="GO:0046872">
    <property type="term" value="F:metal ion binding"/>
    <property type="evidence" value="ECO:0007669"/>
    <property type="project" value="UniProtKB-KW"/>
</dbReference>
<dbReference type="CDD" id="cd00060">
    <property type="entry name" value="FHA"/>
    <property type="match status" value="1"/>
</dbReference>
<sequence length="560" mass="61827">MYNNNNESAEINDAWIPELFKKKKPVFITQAPKKTDADAKHNKLGATSELWISNLFKGYDASRVANDKMAVLKEGRVIHEIMLNDLDSTTIIGRHPSADIQLESYKLGMLHVGIIKANQNYYVENLDTVSGTLVNRKKIPAGQRVLLRDGYLVDLPGYQLRFDLPSAPSSEQDEPLELEELDEIPAFFYTPSIKPPPPCPLLSNLIDARDAISMWSEGVTTLRVADIVEETHDVKTFRFVGETPMLFSYKPGQFATFLLPIDGKTVQRSYSMSSSPSRPHVMEITVKRVPGGLVSNWLCDNVKLGDRLNIRGPSGKFTCFEYPSSKMLFIGAGSGITPVMSMSRWIADTAADVDVKLLACFRTPNEIIFRKELDLLSARHRSFQVGVTVTAGWQGTESWTGFTGRISPQMIQMLAPDFMERHLFMCGPEPFMDSVKQVMHGLGFNMSNFHIESFGTARTAPGAENAAESLKLSGTLHKVFFSKTGVTVETDENIPLLNLAEAHGIEIDYSCRSGSCGACAVKCSGDITEGTECAISKKEKEAGYIYACCSVAKGTLEINA</sequence>
<evidence type="ECO:0000259" key="13">
    <source>
        <dbReference type="PROSITE" id="PS51384"/>
    </source>
</evidence>
<evidence type="ECO:0000256" key="6">
    <source>
        <dbReference type="ARBA" id="ARBA00023002"/>
    </source>
</evidence>
<evidence type="ECO:0000256" key="2">
    <source>
        <dbReference type="ARBA" id="ARBA00022630"/>
    </source>
</evidence>
<feature type="domain" description="2Fe-2S ferredoxin-type" evidence="12">
    <location>
        <begin position="477"/>
        <end position="560"/>
    </location>
</feature>
<evidence type="ECO:0000256" key="9">
    <source>
        <dbReference type="ARBA" id="ARBA00034078"/>
    </source>
</evidence>
<dbReference type="InterPro" id="IPR000253">
    <property type="entry name" value="FHA_dom"/>
</dbReference>
<dbReference type="InterPro" id="IPR008984">
    <property type="entry name" value="SMAD_FHA_dom_sf"/>
</dbReference>
<feature type="domain" description="FHA" evidence="11">
    <location>
        <begin position="90"/>
        <end position="139"/>
    </location>
</feature>
<evidence type="ECO:0000259" key="12">
    <source>
        <dbReference type="PROSITE" id="PS51085"/>
    </source>
</evidence>
<dbReference type="GO" id="GO:0016491">
    <property type="term" value="F:oxidoreductase activity"/>
    <property type="evidence" value="ECO:0007669"/>
    <property type="project" value="UniProtKB-KW"/>
</dbReference>
<dbReference type="Pfam" id="PF00970">
    <property type="entry name" value="FAD_binding_6"/>
    <property type="match status" value="1"/>
</dbReference>
<dbReference type="SUPFAM" id="SSF54292">
    <property type="entry name" value="2Fe-2S ferredoxin-like"/>
    <property type="match status" value="1"/>
</dbReference>
<protein>
    <submittedName>
        <fullName evidence="14">Putative Flavodoxin reductase family 1 protein</fullName>
    </submittedName>
</protein>
<proteinExistence type="inferred from homology"/>
<dbReference type="Gene3D" id="3.10.20.30">
    <property type="match status" value="1"/>
</dbReference>
<comment type="cofactor">
    <cofactor evidence="9">
        <name>[2Fe-2S] cluster</name>
        <dbReference type="ChEBI" id="CHEBI:190135"/>
    </cofactor>
</comment>
<evidence type="ECO:0000259" key="11">
    <source>
        <dbReference type="PROSITE" id="PS50006"/>
    </source>
</evidence>
<dbReference type="InterPro" id="IPR012675">
    <property type="entry name" value="Beta-grasp_dom_sf"/>
</dbReference>
<dbReference type="SUPFAM" id="SSF63380">
    <property type="entry name" value="Riboflavin synthase domain-like"/>
    <property type="match status" value="1"/>
</dbReference>
<dbReference type="PROSITE" id="PS00197">
    <property type="entry name" value="2FE2S_FER_1"/>
    <property type="match status" value="1"/>
</dbReference>
<dbReference type="Gene3D" id="2.40.30.10">
    <property type="entry name" value="Translation factors"/>
    <property type="match status" value="1"/>
</dbReference>
<dbReference type="Proteomes" id="UP000195442">
    <property type="component" value="Unassembled WGS sequence"/>
</dbReference>
<dbReference type="CDD" id="cd06215">
    <property type="entry name" value="FNR_iron_sulfur_binding_1"/>
    <property type="match status" value="1"/>
</dbReference>
<dbReference type="InterPro" id="IPR008333">
    <property type="entry name" value="Cbr1-like_FAD-bd_dom"/>
</dbReference>
<comment type="similarity">
    <text evidence="10">In the N-terminal section; belongs to the FAD-binding oxidoreductase type 6 family.</text>
</comment>
<organism evidence="14 15">
    <name type="scientific">Crenothrix polyspora</name>
    <dbReference type="NCBI Taxonomy" id="360316"/>
    <lineage>
        <taxon>Bacteria</taxon>
        <taxon>Pseudomonadati</taxon>
        <taxon>Pseudomonadota</taxon>
        <taxon>Gammaproteobacteria</taxon>
        <taxon>Methylococcales</taxon>
        <taxon>Crenotrichaceae</taxon>
        <taxon>Crenothrix</taxon>
    </lineage>
</organism>
<dbReference type="PROSITE" id="PS51085">
    <property type="entry name" value="2FE2S_FER_2"/>
    <property type="match status" value="1"/>
</dbReference>
<dbReference type="Pfam" id="PF00175">
    <property type="entry name" value="NAD_binding_1"/>
    <property type="match status" value="1"/>
</dbReference>
<gene>
    <name evidence="14" type="ORF">CRENPOLYSF2_3370007</name>
</gene>
<name>A0A1R4HB99_9GAMM</name>
<dbReference type="PROSITE" id="PS51384">
    <property type="entry name" value="FAD_FR"/>
    <property type="match status" value="1"/>
</dbReference>
<evidence type="ECO:0000256" key="1">
    <source>
        <dbReference type="ARBA" id="ARBA00001974"/>
    </source>
</evidence>
<dbReference type="InterPro" id="IPR017927">
    <property type="entry name" value="FAD-bd_FR_type"/>
</dbReference>
<dbReference type="CDD" id="cd00207">
    <property type="entry name" value="fer2"/>
    <property type="match status" value="1"/>
</dbReference>
<dbReference type="GO" id="GO:0051537">
    <property type="term" value="F:2 iron, 2 sulfur cluster binding"/>
    <property type="evidence" value="ECO:0007669"/>
    <property type="project" value="UniProtKB-KW"/>
</dbReference>
<keyword evidence="15" id="KW-1185">Reference proteome</keyword>
<dbReference type="SUPFAM" id="SSF49879">
    <property type="entry name" value="SMAD/FHA domain"/>
    <property type="match status" value="1"/>
</dbReference>
<evidence type="ECO:0000256" key="3">
    <source>
        <dbReference type="ARBA" id="ARBA00022714"/>
    </source>
</evidence>
<dbReference type="PANTHER" id="PTHR47354:SF6">
    <property type="entry name" value="NADH OXIDOREDUCTASE HCR"/>
    <property type="match status" value="1"/>
</dbReference>
<keyword evidence="8" id="KW-0411">Iron-sulfur</keyword>
<dbReference type="InterPro" id="IPR050415">
    <property type="entry name" value="MRET"/>
</dbReference>
<feature type="domain" description="FAD-binding FR-type" evidence="13">
    <location>
        <begin position="217"/>
        <end position="320"/>
    </location>
</feature>
<keyword evidence="5" id="KW-0274">FAD</keyword>
<dbReference type="Gene3D" id="2.60.200.20">
    <property type="match status" value="1"/>
</dbReference>
<evidence type="ECO:0000256" key="8">
    <source>
        <dbReference type="ARBA" id="ARBA00023014"/>
    </source>
</evidence>
<dbReference type="InterPro" id="IPR001433">
    <property type="entry name" value="OxRdtase_FAD/NAD-bd"/>
</dbReference>
<keyword evidence="6" id="KW-0560">Oxidoreductase</keyword>
<accession>A0A1R4HB99</accession>
<dbReference type="InterPro" id="IPR001041">
    <property type="entry name" value="2Fe-2S_ferredoxin-type"/>
</dbReference>
<dbReference type="PROSITE" id="PS50006">
    <property type="entry name" value="FHA_DOMAIN"/>
    <property type="match status" value="1"/>
</dbReference>
<dbReference type="InterPro" id="IPR036010">
    <property type="entry name" value="2Fe-2S_ferredoxin-like_sf"/>
</dbReference>
<dbReference type="InterPro" id="IPR001709">
    <property type="entry name" value="Flavoprot_Pyr_Nucl_cyt_Rdtase"/>
</dbReference>
<dbReference type="RefSeq" id="WP_087147414.1">
    <property type="nucleotide sequence ID" value="NZ_FUKJ01000265.1"/>
</dbReference>
<keyword evidence="2" id="KW-0285">Flavoprotein</keyword>